<evidence type="ECO:0000256" key="1">
    <source>
        <dbReference type="SAM" id="Phobius"/>
    </source>
</evidence>
<feature type="transmembrane region" description="Helical" evidence="1">
    <location>
        <begin position="99"/>
        <end position="120"/>
    </location>
</feature>
<gene>
    <name evidence="2" type="ORF">SAMN04488121_111110</name>
</gene>
<keyword evidence="1" id="KW-1133">Transmembrane helix</keyword>
<accession>A0A1G8BPF0</accession>
<dbReference type="RefSeq" id="WP_089837813.1">
    <property type="nucleotide sequence ID" value="NZ_FNBN01000011.1"/>
</dbReference>
<proteinExistence type="predicted"/>
<dbReference type="EMBL" id="FNBN01000011">
    <property type="protein sequence ID" value="SDH34954.1"/>
    <property type="molecule type" value="Genomic_DNA"/>
</dbReference>
<feature type="transmembrane region" description="Helical" evidence="1">
    <location>
        <begin position="191"/>
        <end position="213"/>
    </location>
</feature>
<keyword evidence="1" id="KW-0472">Membrane</keyword>
<feature type="transmembrane region" description="Helical" evidence="1">
    <location>
        <begin position="66"/>
        <end position="87"/>
    </location>
</feature>
<protein>
    <submittedName>
        <fullName evidence="2">Uncharacterized protein</fullName>
    </submittedName>
</protein>
<feature type="transmembrane region" description="Helical" evidence="1">
    <location>
        <begin position="132"/>
        <end position="153"/>
    </location>
</feature>
<evidence type="ECO:0000313" key="2">
    <source>
        <dbReference type="EMBL" id="SDH34954.1"/>
    </source>
</evidence>
<evidence type="ECO:0000313" key="3">
    <source>
        <dbReference type="Proteomes" id="UP000199045"/>
    </source>
</evidence>
<sequence>MAFNSRFDDNNHRHRPISPAPVERRAFTVSDNATRNGSLVAGVTATIFLVWLFFMKQAFCLSETDIQCLCQITGGLSGLTLAIPLFLKDFDVTSTFWQQFYLIAITFLATTFTGVYIFLLPINDNVEVAVHLWFLIAIGYVVMEPGVAPLINFNLQPYLNLTSNPAYNLVYHYSLLILPAVYFVEANHIFYILVLFTIYGFYLTLSLMFSILFELAMNNQAQTVLGNEQRIKRAIAELSLNYRSTAMTEDFLLDKLKDESFPAERDIISKEAVRTFLDEMNNETSSQAPKITLTYNNKIIPRWSSDLEQTLLNATVSVIIFEWGWNQKNFNLSTVKDSQEFESYRQKCNQLLGENSGLSNELITENMVFWHKYKVLKSLQLGYTYKNTSFSSDRSHSHSYFVVLVDKFDSRWKDSVAVESLSDNETRVLKKLLQENKISVMANSNKEEVAINI</sequence>
<organism evidence="2 3">
    <name type="scientific">Chitinophaga filiformis</name>
    <name type="common">Myxococcus filiformis</name>
    <name type="synonym">Flexibacter filiformis</name>
    <dbReference type="NCBI Taxonomy" id="104663"/>
    <lineage>
        <taxon>Bacteria</taxon>
        <taxon>Pseudomonadati</taxon>
        <taxon>Bacteroidota</taxon>
        <taxon>Chitinophagia</taxon>
        <taxon>Chitinophagales</taxon>
        <taxon>Chitinophagaceae</taxon>
        <taxon>Chitinophaga</taxon>
    </lineage>
</organism>
<feature type="transmembrane region" description="Helical" evidence="1">
    <location>
        <begin position="165"/>
        <end position="184"/>
    </location>
</feature>
<name>A0A1G8BPF0_CHIFI</name>
<dbReference type="AlphaFoldDB" id="A0A1G8BPF0"/>
<reference evidence="2 3" key="1">
    <citation type="submission" date="2016-10" db="EMBL/GenBank/DDBJ databases">
        <authorList>
            <person name="de Groot N.N."/>
        </authorList>
    </citation>
    <scope>NUCLEOTIDE SEQUENCE [LARGE SCALE GENOMIC DNA]</scope>
    <source>
        <strain evidence="2 3">DSM 527</strain>
    </source>
</reference>
<keyword evidence="1" id="KW-0812">Transmembrane</keyword>
<dbReference type="Proteomes" id="UP000199045">
    <property type="component" value="Unassembled WGS sequence"/>
</dbReference>
<feature type="transmembrane region" description="Helical" evidence="1">
    <location>
        <begin position="37"/>
        <end position="54"/>
    </location>
</feature>